<feature type="repeat" description="TPR" evidence="3">
    <location>
        <begin position="538"/>
        <end position="571"/>
    </location>
</feature>
<sequence>MGQQRRSRGRRRPRRPSRSSFQPPSDGARQRAFHFKYASSLFIAAYSRRAGAVIYDREKLGPPLPSFSIAACTRTSDTPTALIKVAERKAKSKNKKPWCSLLQTARGTSSEPMVVCIRKRQARLLIPPTTCPPQNHRKYTKGTRHFPRKITIEQSIFLLRRSQLTQPTTCCTPTEVLRKPGRSFGPRRWRTRKRLVFIRILYSTARRVEAFVCPSFQTIRVNPQWAKGYARKGAALHGARRWDEAIAAYEEGIKLEDSPALRKGLKDVQEAKEGDSPNLGSMFADPLLFGKLAANPKTAPLLADQDFVEKLRTLQRSPNSMELAFKDPRMIQVMGVLMGIDLQAFERPEGSTELPPELKPMDSFSEPPTYPTSAPEPASTQDAHMSEVESEEEDEDAKIKAQAEAEKKKGNDAYKKRDFAAAEQAFEKAWELWPKDITFLSNLGAVYFEKGDYDKTVEVCEKAVEEGRSLRADYKLVAKALGRIGNAYNKKGDLENAIKYYSKSLTEHRTPDVLDKLREAERKKAEVEKQSYINPELSHKAREEGNALFKAGDFAGAVKSYTESIKRDPTDARGYNNRAAAYTKLVALPEALKDVDEAIKVDPKFGM</sequence>
<evidence type="ECO:0000256" key="3">
    <source>
        <dbReference type="PROSITE-ProRule" id="PRU00339"/>
    </source>
</evidence>
<dbReference type="OrthoDB" id="2423701at2759"/>
<feature type="compositionally biased region" description="Basic residues" evidence="4">
    <location>
        <begin position="1"/>
        <end position="17"/>
    </location>
</feature>
<feature type="repeat" description="TPR" evidence="3">
    <location>
        <begin position="478"/>
        <end position="511"/>
    </location>
</feature>
<evidence type="ECO:0000256" key="2">
    <source>
        <dbReference type="ARBA" id="ARBA00022803"/>
    </source>
</evidence>
<dbReference type="Pfam" id="PF17830">
    <property type="entry name" value="STI1-HOP_DP"/>
    <property type="match status" value="1"/>
</dbReference>
<evidence type="ECO:0000256" key="4">
    <source>
        <dbReference type="SAM" id="MobiDB-lite"/>
    </source>
</evidence>
<dbReference type="GO" id="GO:0051879">
    <property type="term" value="F:Hsp90 protein binding"/>
    <property type="evidence" value="ECO:0007669"/>
    <property type="project" value="TreeGrafter"/>
</dbReference>
<dbReference type="Pfam" id="PF13414">
    <property type="entry name" value="TPR_11"/>
    <property type="match status" value="1"/>
</dbReference>
<feature type="repeat" description="TPR" evidence="3">
    <location>
        <begin position="437"/>
        <end position="470"/>
    </location>
</feature>
<dbReference type="InterPro" id="IPR041243">
    <property type="entry name" value="STI1/HOP_DP"/>
</dbReference>
<dbReference type="PROSITE" id="PS50005">
    <property type="entry name" value="TPR"/>
    <property type="match status" value="5"/>
</dbReference>
<evidence type="ECO:0000256" key="1">
    <source>
        <dbReference type="ARBA" id="ARBA00022737"/>
    </source>
</evidence>
<dbReference type="STRING" id="930990.A0A067N0Y7"/>
<dbReference type="PANTHER" id="PTHR22904:SF523">
    <property type="entry name" value="STRESS-INDUCED-PHOSPHOPROTEIN 1"/>
    <property type="match status" value="1"/>
</dbReference>
<reference evidence="7" key="1">
    <citation type="journal article" date="2014" name="Proc. Natl. Acad. Sci. U.S.A.">
        <title>Extensive sampling of basidiomycete genomes demonstrates inadequacy of the white-rot/brown-rot paradigm for wood decay fungi.</title>
        <authorList>
            <person name="Riley R."/>
            <person name="Salamov A.A."/>
            <person name="Brown D.W."/>
            <person name="Nagy L.G."/>
            <person name="Floudas D."/>
            <person name="Held B.W."/>
            <person name="Levasseur A."/>
            <person name="Lombard V."/>
            <person name="Morin E."/>
            <person name="Otillar R."/>
            <person name="Lindquist E.A."/>
            <person name="Sun H."/>
            <person name="LaButti K.M."/>
            <person name="Schmutz J."/>
            <person name="Jabbour D."/>
            <person name="Luo H."/>
            <person name="Baker S.E."/>
            <person name="Pisabarro A.G."/>
            <person name="Walton J.D."/>
            <person name="Blanchette R.A."/>
            <person name="Henrissat B."/>
            <person name="Martin F."/>
            <person name="Cullen D."/>
            <person name="Hibbett D.S."/>
            <person name="Grigoriev I.V."/>
        </authorList>
    </citation>
    <scope>NUCLEOTIDE SEQUENCE [LARGE SCALE GENOMIC DNA]</scope>
    <source>
        <strain evidence="7">FD-172 SS1</strain>
    </source>
</reference>
<feature type="repeat" description="TPR" evidence="3">
    <location>
        <begin position="403"/>
        <end position="436"/>
    </location>
</feature>
<evidence type="ECO:0000313" key="7">
    <source>
        <dbReference type="Proteomes" id="UP000027195"/>
    </source>
</evidence>
<feature type="repeat" description="TPR" evidence="3">
    <location>
        <begin position="572"/>
        <end position="605"/>
    </location>
</feature>
<keyword evidence="1" id="KW-0677">Repeat</keyword>
<dbReference type="Gene3D" id="1.25.40.10">
    <property type="entry name" value="Tetratricopeptide repeat domain"/>
    <property type="match status" value="3"/>
</dbReference>
<accession>A0A067N0Y7</accession>
<feature type="compositionally biased region" description="Basic and acidic residues" evidence="4">
    <location>
        <begin position="397"/>
        <end position="407"/>
    </location>
</feature>
<dbReference type="InParanoid" id="A0A067N0Y7"/>
<keyword evidence="7" id="KW-1185">Reference proteome</keyword>
<dbReference type="FunCoup" id="A0A067N0Y7">
    <property type="interactions" value="554"/>
</dbReference>
<gene>
    <name evidence="6" type="ORF">BOTBODRAFT_313398</name>
</gene>
<dbReference type="AlphaFoldDB" id="A0A067N0Y7"/>
<dbReference type="EMBL" id="KL198017">
    <property type="protein sequence ID" value="KDQ20615.1"/>
    <property type="molecule type" value="Genomic_DNA"/>
</dbReference>
<organism evidence="6 7">
    <name type="scientific">Botryobasidium botryosum (strain FD-172 SS1)</name>
    <dbReference type="NCBI Taxonomy" id="930990"/>
    <lineage>
        <taxon>Eukaryota</taxon>
        <taxon>Fungi</taxon>
        <taxon>Dikarya</taxon>
        <taxon>Basidiomycota</taxon>
        <taxon>Agaricomycotina</taxon>
        <taxon>Agaricomycetes</taxon>
        <taxon>Cantharellales</taxon>
        <taxon>Botryobasidiaceae</taxon>
        <taxon>Botryobasidium</taxon>
    </lineage>
</organism>
<dbReference type="FunFam" id="1.10.260.100:FF:000004">
    <property type="entry name" value="Putative stress-induced-phosphoprotein 1"/>
    <property type="match status" value="1"/>
</dbReference>
<feature type="domain" description="STI1/HOP DP" evidence="5">
    <location>
        <begin position="285"/>
        <end position="339"/>
    </location>
</feature>
<dbReference type="InterPro" id="IPR019734">
    <property type="entry name" value="TPR_rpt"/>
</dbReference>
<dbReference type="Gene3D" id="1.10.260.100">
    <property type="match status" value="1"/>
</dbReference>
<dbReference type="HOGENOM" id="CLU_449754_0_0_1"/>
<dbReference type="Pfam" id="PF13424">
    <property type="entry name" value="TPR_12"/>
    <property type="match status" value="1"/>
</dbReference>
<evidence type="ECO:0000259" key="5">
    <source>
        <dbReference type="Pfam" id="PF17830"/>
    </source>
</evidence>
<name>A0A067N0Y7_BOTB1</name>
<proteinExistence type="predicted"/>
<dbReference type="Proteomes" id="UP000027195">
    <property type="component" value="Unassembled WGS sequence"/>
</dbReference>
<dbReference type="FunFam" id="1.25.40.10:FF:000010">
    <property type="entry name" value="Stress-induced phosphoprotein 1"/>
    <property type="match status" value="1"/>
</dbReference>
<dbReference type="InterPro" id="IPR011990">
    <property type="entry name" value="TPR-like_helical_dom_sf"/>
</dbReference>
<dbReference type="SMART" id="SM00028">
    <property type="entry name" value="TPR"/>
    <property type="match status" value="6"/>
</dbReference>
<evidence type="ECO:0000313" key="6">
    <source>
        <dbReference type="EMBL" id="KDQ20615.1"/>
    </source>
</evidence>
<keyword evidence="2 3" id="KW-0802">TPR repeat</keyword>
<dbReference type="PANTHER" id="PTHR22904">
    <property type="entry name" value="TPR REPEAT CONTAINING PROTEIN"/>
    <property type="match status" value="1"/>
</dbReference>
<feature type="region of interest" description="Disordered" evidence="4">
    <location>
        <begin position="1"/>
        <end position="28"/>
    </location>
</feature>
<protein>
    <recommendedName>
        <fullName evidence="5">STI1/HOP DP domain-containing protein</fullName>
    </recommendedName>
</protein>
<feature type="region of interest" description="Disordered" evidence="4">
    <location>
        <begin position="349"/>
        <end position="407"/>
    </location>
</feature>
<dbReference type="SUPFAM" id="SSF48452">
    <property type="entry name" value="TPR-like"/>
    <property type="match status" value="3"/>
</dbReference>